<keyword evidence="1" id="KW-0614">Plasmid</keyword>
<dbReference type="AlphaFoldDB" id="A0A1B1KJ12"/>
<dbReference type="GO" id="GO:0030638">
    <property type="term" value="P:polyketide metabolic process"/>
    <property type="evidence" value="ECO:0007669"/>
    <property type="project" value="InterPro"/>
</dbReference>
<name>A0A1B1KJ12_RHOOP</name>
<evidence type="ECO:0008006" key="3">
    <source>
        <dbReference type="Google" id="ProtNLM"/>
    </source>
</evidence>
<accession>A0A1B1KJ12</accession>
<geneLocation type="plasmid" evidence="2">
    <name>pr1cp1</name>
</geneLocation>
<dbReference type="Gene3D" id="3.10.450.50">
    <property type="match status" value="1"/>
</dbReference>
<proteinExistence type="predicted"/>
<organism evidence="1 2">
    <name type="scientific">Rhodococcus opacus</name>
    <name type="common">Nocardia opaca</name>
    <dbReference type="NCBI Taxonomy" id="37919"/>
    <lineage>
        <taxon>Bacteria</taxon>
        <taxon>Bacillati</taxon>
        <taxon>Actinomycetota</taxon>
        <taxon>Actinomycetes</taxon>
        <taxon>Mycobacteriales</taxon>
        <taxon>Nocardiaceae</taxon>
        <taxon>Rhodococcus</taxon>
    </lineage>
</organism>
<dbReference type="EMBL" id="CP009112">
    <property type="protein sequence ID" value="ANS32592.1"/>
    <property type="molecule type" value="Genomic_DNA"/>
</dbReference>
<dbReference type="SUPFAM" id="SSF54427">
    <property type="entry name" value="NTF2-like"/>
    <property type="match status" value="1"/>
</dbReference>
<dbReference type="Pfam" id="PF07366">
    <property type="entry name" value="SnoaL"/>
    <property type="match status" value="1"/>
</dbReference>
<sequence>MGSTLQLVTSLYQAYNDHRSDEVAKLYATACRHRDIAAGAEHDSPAQIAAGITWLFEALPDVHWACDTILVDGNRAAITYELTGHLHGRFGSYQPTGQSLRLAGVLIVEVSNDAITSSTDYWDGGALHRQLSAAAN</sequence>
<dbReference type="InterPro" id="IPR032710">
    <property type="entry name" value="NTF2-like_dom_sf"/>
</dbReference>
<gene>
    <name evidence="1" type="ORF">R1CP_40055</name>
</gene>
<reference evidence="1 2" key="1">
    <citation type="submission" date="2014-07" db="EMBL/GenBank/DDBJ databases">
        <authorList>
            <person name="Zhang J.E."/>
            <person name="Yang H."/>
            <person name="Guo J."/>
            <person name="Deng Z."/>
            <person name="Luo H."/>
            <person name="Luo M."/>
            <person name="Zhao B."/>
        </authorList>
    </citation>
    <scope>NUCLEOTIDE SEQUENCE [LARGE SCALE GENOMIC DNA]</scope>
    <source>
        <strain evidence="1 2">1CP</strain>
        <plasmid evidence="2">Plasmid pr1cp1</plasmid>
    </source>
</reference>
<dbReference type="PANTHER" id="PTHR38436:SF1">
    <property type="entry name" value="ESTER CYCLASE"/>
    <property type="match status" value="1"/>
</dbReference>
<dbReference type="Proteomes" id="UP000186108">
    <property type="component" value="Plasmid pR1CP1"/>
</dbReference>
<evidence type="ECO:0000313" key="1">
    <source>
        <dbReference type="EMBL" id="ANS32592.1"/>
    </source>
</evidence>
<dbReference type="PANTHER" id="PTHR38436">
    <property type="entry name" value="POLYKETIDE CYCLASE SNOAL-LIKE DOMAIN"/>
    <property type="match status" value="1"/>
</dbReference>
<evidence type="ECO:0000313" key="2">
    <source>
        <dbReference type="Proteomes" id="UP000186108"/>
    </source>
</evidence>
<protein>
    <recommendedName>
        <fullName evidence="3">SnoaL-like domain-containing protein</fullName>
    </recommendedName>
</protein>
<dbReference type="InterPro" id="IPR009959">
    <property type="entry name" value="Cyclase_SnoaL-like"/>
</dbReference>